<reference evidence="2" key="1">
    <citation type="submission" date="2021-08" db="EMBL/GenBank/DDBJ databases">
        <authorList>
            <person name="Stevens D.C."/>
        </authorList>
    </citation>
    <scope>NUCLEOTIDE SEQUENCE</scope>
    <source>
        <strain evidence="2">DSM 53165</strain>
    </source>
</reference>
<feature type="chain" id="PRO_5045444708" description="Dickkopf N-terminal cysteine-rich domain-containing protein" evidence="1">
    <location>
        <begin position="19"/>
        <end position="322"/>
    </location>
</feature>
<sequence length="322" mass="33717">MMRSSIAVAVLVLPLACADVDRDTDAPASADTTGVVGTTGGETEGAGVLTPAGFADRFGRATCARVFACCSPVDRRGMFSTFPEPAVTDEEGCVEFFARRFGRWLRLVAASEVTGRAEWDREAAAACVERVNAMSCEAYSAELAAGRSGAVDCPLLIAKVGEYAACRHDWECATGHCRDAQQWYDGTCADRPAVGEPCPDNVCEDGAWCDQSRERPVCAALKADGAACRVAGECRSNGCTAEVFAEGVCGEPRVCDGDPADDEDIVATCALERGQSRVECKIGSVGGWNCNCREQGRQVATCSPETAAANVDVCAGLGCCAK</sequence>
<dbReference type="Proteomes" id="UP001139031">
    <property type="component" value="Unassembled WGS sequence"/>
</dbReference>
<organism evidence="2 3">
    <name type="scientific">Nannocystis pusilla</name>
    <dbReference type="NCBI Taxonomy" id="889268"/>
    <lineage>
        <taxon>Bacteria</taxon>
        <taxon>Pseudomonadati</taxon>
        <taxon>Myxococcota</taxon>
        <taxon>Polyangia</taxon>
        <taxon>Nannocystales</taxon>
        <taxon>Nannocystaceae</taxon>
        <taxon>Nannocystis</taxon>
    </lineage>
</organism>
<evidence type="ECO:0000256" key="1">
    <source>
        <dbReference type="SAM" id="SignalP"/>
    </source>
</evidence>
<protein>
    <recommendedName>
        <fullName evidence="4">Dickkopf N-terminal cysteine-rich domain-containing protein</fullName>
    </recommendedName>
</protein>
<keyword evidence="1" id="KW-0732">Signal</keyword>
<proteinExistence type="predicted"/>
<evidence type="ECO:0008006" key="4">
    <source>
        <dbReference type="Google" id="ProtNLM"/>
    </source>
</evidence>
<feature type="signal peptide" evidence="1">
    <location>
        <begin position="1"/>
        <end position="18"/>
    </location>
</feature>
<evidence type="ECO:0000313" key="2">
    <source>
        <dbReference type="EMBL" id="MBZ5711046.1"/>
    </source>
</evidence>
<dbReference type="EMBL" id="JAIRAU010000023">
    <property type="protein sequence ID" value="MBZ5711046.1"/>
    <property type="molecule type" value="Genomic_DNA"/>
</dbReference>
<accession>A0ABS7TSL2</accession>
<gene>
    <name evidence="2" type="ORF">K7C98_17515</name>
</gene>
<evidence type="ECO:0000313" key="3">
    <source>
        <dbReference type="Proteomes" id="UP001139031"/>
    </source>
</evidence>
<comment type="caution">
    <text evidence="2">The sequence shown here is derived from an EMBL/GenBank/DDBJ whole genome shotgun (WGS) entry which is preliminary data.</text>
</comment>
<name>A0ABS7TSL2_9BACT</name>
<keyword evidence="3" id="KW-1185">Reference proteome</keyword>